<reference evidence="1 2" key="1">
    <citation type="submission" date="2020-07" db="EMBL/GenBank/DDBJ databases">
        <title>Comparative genomics of pyrophilous fungi reveals a link between fire events and developmental genes.</title>
        <authorList>
            <consortium name="DOE Joint Genome Institute"/>
            <person name="Steindorff A.S."/>
            <person name="Carver A."/>
            <person name="Calhoun S."/>
            <person name="Stillman K."/>
            <person name="Liu H."/>
            <person name="Lipzen A."/>
            <person name="Pangilinan J."/>
            <person name="Labutti K."/>
            <person name="Bruns T.D."/>
            <person name="Grigoriev I.V."/>
        </authorList>
    </citation>
    <scope>NUCLEOTIDE SEQUENCE [LARGE SCALE GENOMIC DNA]</scope>
    <source>
        <strain evidence="1 2">CBS 144469</strain>
    </source>
</reference>
<comment type="caution">
    <text evidence="1">The sequence shown here is derived from an EMBL/GenBank/DDBJ whole genome shotgun (WGS) entry which is preliminary data.</text>
</comment>
<accession>A0A8H6LZR1</accession>
<organism evidence="1 2">
    <name type="scientific">Ephemerocybe angulata</name>
    <dbReference type="NCBI Taxonomy" id="980116"/>
    <lineage>
        <taxon>Eukaryota</taxon>
        <taxon>Fungi</taxon>
        <taxon>Dikarya</taxon>
        <taxon>Basidiomycota</taxon>
        <taxon>Agaricomycotina</taxon>
        <taxon>Agaricomycetes</taxon>
        <taxon>Agaricomycetidae</taxon>
        <taxon>Agaricales</taxon>
        <taxon>Agaricineae</taxon>
        <taxon>Psathyrellaceae</taxon>
        <taxon>Ephemerocybe</taxon>
    </lineage>
</organism>
<evidence type="ECO:0000313" key="2">
    <source>
        <dbReference type="Proteomes" id="UP000521943"/>
    </source>
</evidence>
<dbReference type="AlphaFoldDB" id="A0A8H6LZR1"/>
<dbReference type="Proteomes" id="UP000521943">
    <property type="component" value="Unassembled WGS sequence"/>
</dbReference>
<name>A0A8H6LZR1_9AGAR</name>
<gene>
    <name evidence="1" type="ORF">DFP72DRAFT_552026</name>
</gene>
<protein>
    <submittedName>
        <fullName evidence="1">Uncharacterized protein</fullName>
    </submittedName>
</protein>
<evidence type="ECO:0000313" key="1">
    <source>
        <dbReference type="EMBL" id="KAF6748955.1"/>
    </source>
</evidence>
<keyword evidence="2" id="KW-1185">Reference proteome</keyword>
<proteinExistence type="predicted"/>
<sequence>MNWSVSRFHLFADAAVDERCTMILGTLTSVSTFRERHLTATLPPMAKRYCAPLGIDDRVNDRERPMRGPRKDKCYLYTLFSWPPRTIRPRLWRRKAINFLCRPKRSKVQDTKRRYDIHLSSSASKIVNYRAHHHGTMLISTRLDMLGDLRVKGKVRHYDRIPCFRIPGAHMARRSWSPRTRRVAHGPRQKWMLVRRNQPQLASGRYPVSAR</sequence>
<dbReference type="OrthoDB" id="201621at2759"/>
<dbReference type="EMBL" id="JACGCI010000067">
    <property type="protein sequence ID" value="KAF6748955.1"/>
    <property type="molecule type" value="Genomic_DNA"/>
</dbReference>